<keyword evidence="3" id="KW-0732">Signal</keyword>
<dbReference type="Pfam" id="PF01547">
    <property type="entry name" value="SBP_bac_1"/>
    <property type="match status" value="1"/>
</dbReference>
<protein>
    <recommendedName>
        <fullName evidence="5">Extracellular solute-binding protein</fullName>
    </recommendedName>
</protein>
<dbReference type="AlphaFoldDB" id="A0A381U7E4"/>
<dbReference type="Gene3D" id="3.40.190.10">
    <property type="entry name" value="Periplasmic binding protein-like II"/>
    <property type="match status" value="2"/>
</dbReference>
<evidence type="ECO:0008006" key="5">
    <source>
        <dbReference type="Google" id="ProtNLM"/>
    </source>
</evidence>
<dbReference type="NCBIfam" id="TIGR01409">
    <property type="entry name" value="TAT_signal_seq"/>
    <property type="match status" value="1"/>
</dbReference>
<evidence type="ECO:0000256" key="2">
    <source>
        <dbReference type="ARBA" id="ARBA00022448"/>
    </source>
</evidence>
<dbReference type="InterPro" id="IPR006059">
    <property type="entry name" value="SBP"/>
</dbReference>
<name>A0A381U7E4_9ZZZZ</name>
<evidence type="ECO:0000313" key="4">
    <source>
        <dbReference type="EMBL" id="SVA24142.1"/>
    </source>
</evidence>
<keyword evidence="2" id="KW-0813">Transport</keyword>
<organism evidence="4">
    <name type="scientific">marine metagenome</name>
    <dbReference type="NCBI Taxonomy" id="408172"/>
    <lineage>
        <taxon>unclassified sequences</taxon>
        <taxon>metagenomes</taxon>
        <taxon>ecological metagenomes</taxon>
    </lineage>
</organism>
<comment type="similarity">
    <text evidence="1">Belongs to the bacterial solute-binding protein 1 family.</text>
</comment>
<dbReference type="InterPro" id="IPR019546">
    <property type="entry name" value="TAT_signal_bac_arc"/>
</dbReference>
<proteinExistence type="inferred from homology"/>
<evidence type="ECO:0000256" key="1">
    <source>
        <dbReference type="ARBA" id="ARBA00008520"/>
    </source>
</evidence>
<dbReference type="EMBL" id="UINC01005881">
    <property type="protein sequence ID" value="SVA24142.1"/>
    <property type="molecule type" value="Genomic_DNA"/>
</dbReference>
<dbReference type="InterPro" id="IPR050490">
    <property type="entry name" value="Bact_solute-bd_prot1"/>
</dbReference>
<dbReference type="PANTHER" id="PTHR43649">
    <property type="entry name" value="ARABINOSE-BINDING PROTEIN-RELATED"/>
    <property type="match status" value="1"/>
</dbReference>
<sequence length="554" mass="62638">VAYGISPPSEFPQTTHSGSSIEPGLCFGIFVNLIKGVDMGAFSHLTRRKFIKSAAAGAGAMAASQYVPDELMADTHKKILPPDGRFKNIELTYFQDNNWLHAPLWLSEQFQKDAGVSIKSRELYDGGDTVAKVLPQLLSRKPRFDWVQYPDLFFGQFAETGQLEPLDKYFARYPGSQEYLDWVMPAYGEFYTKWDGNTYGVMLDGDIHILHYRKNYFNDSGLQKKYSKRFQRELRVPKTWHEFRDCTQFFTEELSSQGVYGTSMVVNPPSFGWGFWMDIAASNGVNYFDANMNPGINSVQAVEALDMYKNIIDFSGPGGKSMDIGQTIQRWQSGADVMSVWWIDLAEFTVQQQGIERAEQQGADIVPGWEQPDGSINHKAISLWCRTGSIPKNIPQDRKDAAFYYLYRMSHPSISDEIVADEYCGSDPFGLSHYTDAAARKYLTPNPQRGTENDLWSTNAGIFKTFDTARSHLDGGLRNVEVGYPQFYWEGTPQYADALGRNISKAVNGLMTSQQALDQAAEEWVKIVQKLGFDSQKRQYKNFLAGAKKLGYKI</sequence>
<dbReference type="PANTHER" id="PTHR43649:SF34">
    <property type="entry name" value="ABC TRANSPORTER PERIPLASMIC-BINDING PROTEIN YCJN-RELATED"/>
    <property type="match status" value="1"/>
</dbReference>
<evidence type="ECO:0000256" key="3">
    <source>
        <dbReference type="ARBA" id="ARBA00022729"/>
    </source>
</evidence>
<dbReference type="SUPFAM" id="SSF53850">
    <property type="entry name" value="Periplasmic binding protein-like II"/>
    <property type="match status" value="1"/>
</dbReference>
<gene>
    <name evidence="4" type="ORF">METZ01_LOCUS76996</name>
</gene>
<reference evidence="4" key="1">
    <citation type="submission" date="2018-05" db="EMBL/GenBank/DDBJ databases">
        <authorList>
            <person name="Lanie J.A."/>
            <person name="Ng W.-L."/>
            <person name="Kazmierczak K.M."/>
            <person name="Andrzejewski T.M."/>
            <person name="Davidsen T.M."/>
            <person name="Wayne K.J."/>
            <person name="Tettelin H."/>
            <person name="Glass J.I."/>
            <person name="Rusch D."/>
            <person name="Podicherti R."/>
            <person name="Tsui H.-C.T."/>
            <person name="Winkler M.E."/>
        </authorList>
    </citation>
    <scope>NUCLEOTIDE SEQUENCE</scope>
</reference>
<feature type="non-terminal residue" evidence="4">
    <location>
        <position position="1"/>
    </location>
</feature>
<accession>A0A381U7E4</accession>